<comment type="caution">
    <text evidence="3">The sequence shown here is derived from an EMBL/GenBank/DDBJ whole genome shotgun (WGS) entry which is preliminary data.</text>
</comment>
<dbReference type="AlphaFoldDB" id="A0A9W6BQ63"/>
<dbReference type="Pfam" id="PF08373">
    <property type="entry name" value="RAP"/>
    <property type="match status" value="1"/>
</dbReference>
<keyword evidence="4" id="KW-1185">Reference proteome</keyword>
<dbReference type="GO" id="GO:0035770">
    <property type="term" value="C:ribonucleoprotein granule"/>
    <property type="evidence" value="ECO:0007669"/>
    <property type="project" value="TreeGrafter"/>
</dbReference>
<dbReference type="InterPro" id="IPR013584">
    <property type="entry name" value="RAP"/>
</dbReference>
<feature type="compositionally biased region" description="Low complexity" evidence="1">
    <location>
        <begin position="111"/>
        <end position="123"/>
    </location>
</feature>
<feature type="region of interest" description="Disordered" evidence="1">
    <location>
        <begin position="342"/>
        <end position="370"/>
    </location>
</feature>
<feature type="compositionally biased region" description="Low complexity" evidence="1">
    <location>
        <begin position="633"/>
        <end position="644"/>
    </location>
</feature>
<feature type="region of interest" description="Disordered" evidence="1">
    <location>
        <begin position="111"/>
        <end position="178"/>
    </location>
</feature>
<sequence length="1134" mass="116671">MMWGRAPLRCSSRQAVDGASHRGSRCTCHAKRYVPANRQHRTASGGASRPGSAGRKPSAAPEPADPDDLLRELNSGGVGWLRDEEEQDWGLDEVAEHARARQQRQLQRFGGALPGAGAARGSSGSSGGGGRRRGGDAAVETHGSPLESGLASISTDEDGDEAIGASSSSSSRGRGGEDVRVFGADRLAARAPAARQSRTTVELEASYARRNPEIVEALRLRGVAVRVRQPAGDANEEYDDDFGGDALGRSSDEDPDLDEFGLSDEDDGLDLRLDSDLASAEDGGGAAPGSRSGSGSRDWYGSLAAAGFSVRTNAAGEVFLERTVRRKVADTGGGGAAAAAAAAAPTGAQSGGSSSATAARKEPARGAPSSAAPAAAAAAAAAPPLLVSPLKPLRGRPAIVSALQRLTTPQQVLDFLELSYTEWAANGYRLVDMRTGRPVAAPSPAEAAHCLRALAITARRSEIGGWQCLDLAAGRQAQGLAEALRVTPPRLLPEQATPQLSAAYFDAARRFWLDMATDPIIDDPRVGRARAGAKPSPTAGGEGGAGAGAPLRPGSAGSGGLGGAAAAAAAAAKEATATATAGVGEAADEEYGFSSRVVPSSDKVYDNLVAKYTAASQHERQLLSQLQAKGEEQSSPQQQQQPPSGKRLLKGQAAPPTTAAATTAAVPTAARAGETVREELTGAVPPSSAAAATASEAVVRRAAKIESLVSALWAMSSLGGPPYFKDETEAAVTILVRCLAAAATGAAAAAAAGSASAPPAGSLTGWQAGQVLWALGNSRHVTPRLADLETHILRSGGLAAMQSRDVSRVLWGFASLGHRPERLLLTIRPDWAWRERTAAAVSERAEGGGRRRRGKARGKRAGSGGGGGGGDLRGDVRSFNPQQLAGAVWALAVMEQVDTGPFRSAWAQLLRCASEVPPAEPVLTQIWQANLAIQLESSSTSANTTVAAGAAASTDVQGRGGGAGKRGVAAEDLTAAGLAAAAAAAGSPGGACLDVSAARSLLLRARDVFLAATSGLRRRVQSGYQRQMANTLTGLRLMHLLEDNSAGYSVDITLPQLRIALEADGPTHTSRTPGGAVLGATAMKRRHLQRLGWHVLNVTYQEWDKLTSESARRAFLQERINDALLSNIKLEEEE</sequence>
<feature type="region of interest" description="Disordered" evidence="1">
    <location>
        <begin position="626"/>
        <end position="670"/>
    </location>
</feature>
<dbReference type="GO" id="GO:0005759">
    <property type="term" value="C:mitochondrial matrix"/>
    <property type="evidence" value="ECO:0007669"/>
    <property type="project" value="TreeGrafter"/>
</dbReference>
<dbReference type="Gene3D" id="3.40.960.10">
    <property type="entry name" value="VSR Endonuclease"/>
    <property type="match status" value="1"/>
</dbReference>
<evidence type="ECO:0000313" key="3">
    <source>
        <dbReference type="EMBL" id="GLC56073.1"/>
    </source>
</evidence>
<feature type="compositionally biased region" description="Acidic residues" evidence="1">
    <location>
        <begin position="253"/>
        <end position="268"/>
    </location>
</feature>
<dbReference type="PROSITE" id="PS51286">
    <property type="entry name" value="RAP"/>
    <property type="match status" value="1"/>
</dbReference>
<dbReference type="InterPro" id="IPR050870">
    <property type="entry name" value="FAST_kinase"/>
</dbReference>
<reference evidence="3 4" key="1">
    <citation type="journal article" date="2023" name="Commun. Biol.">
        <title>Reorganization of the ancestral sex-determining regions during the evolution of trioecy in Pleodorina starrii.</title>
        <authorList>
            <person name="Takahashi K."/>
            <person name="Suzuki S."/>
            <person name="Kawai-Toyooka H."/>
            <person name="Yamamoto K."/>
            <person name="Hamaji T."/>
            <person name="Ootsuki R."/>
            <person name="Yamaguchi H."/>
            <person name="Kawachi M."/>
            <person name="Higashiyama T."/>
            <person name="Nozaki H."/>
        </authorList>
    </citation>
    <scope>NUCLEOTIDE SEQUENCE [LARGE SCALE GENOMIC DNA]</scope>
    <source>
        <strain evidence="3 4">NIES-4479</strain>
    </source>
</reference>
<accession>A0A9W6BQ63</accession>
<dbReference type="PANTHER" id="PTHR21228:SF40">
    <property type="entry name" value="LD45607P"/>
    <property type="match status" value="1"/>
</dbReference>
<dbReference type="GO" id="GO:0044528">
    <property type="term" value="P:regulation of mitochondrial mRNA stability"/>
    <property type="evidence" value="ECO:0007669"/>
    <property type="project" value="TreeGrafter"/>
</dbReference>
<feature type="region of interest" description="Disordered" evidence="1">
    <location>
        <begin position="230"/>
        <end position="271"/>
    </location>
</feature>
<evidence type="ECO:0000313" key="4">
    <source>
        <dbReference type="Proteomes" id="UP001165080"/>
    </source>
</evidence>
<organism evidence="3 4">
    <name type="scientific">Pleodorina starrii</name>
    <dbReference type="NCBI Taxonomy" id="330485"/>
    <lineage>
        <taxon>Eukaryota</taxon>
        <taxon>Viridiplantae</taxon>
        <taxon>Chlorophyta</taxon>
        <taxon>core chlorophytes</taxon>
        <taxon>Chlorophyceae</taxon>
        <taxon>CS clade</taxon>
        <taxon>Chlamydomonadales</taxon>
        <taxon>Volvocaceae</taxon>
        <taxon>Pleodorina</taxon>
    </lineage>
</organism>
<feature type="domain" description="RAP" evidence="2">
    <location>
        <begin position="1059"/>
        <end position="1118"/>
    </location>
</feature>
<feature type="region of interest" description="Disordered" evidence="1">
    <location>
        <begin position="841"/>
        <end position="876"/>
    </location>
</feature>
<dbReference type="SMART" id="SM00952">
    <property type="entry name" value="RAP"/>
    <property type="match status" value="1"/>
</dbReference>
<feature type="compositionally biased region" description="Basic residues" evidence="1">
    <location>
        <begin position="850"/>
        <end position="860"/>
    </location>
</feature>
<feature type="region of interest" description="Disordered" evidence="1">
    <location>
        <begin position="37"/>
        <end position="79"/>
    </location>
</feature>
<name>A0A9W6BQ63_9CHLO</name>
<evidence type="ECO:0000256" key="1">
    <source>
        <dbReference type="SAM" id="MobiDB-lite"/>
    </source>
</evidence>
<dbReference type="GO" id="GO:0000963">
    <property type="term" value="P:mitochondrial RNA processing"/>
    <property type="evidence" value="ECO:0007669"/>
    <property type="project" value="TreeGrafter"/>
</dbReference>
<feature type="compositionally biased region" description="Low complexity" evidence="1">
    <location>
        <begin position="342"/>
        <end position="358"/>
    </location>
</feature>
<dbReference type="GO" id="GO:1901259">
    <property type="term" value="P:chloroplast rRNA processing"/>
    <property type="evidence" value="ECO:0007669"/>
    <property type="project" value="TreeGrafter"/>
</dbReference>
<dbReference type="EMBL" id="BRXU01000014">
    <property type="protein sequence ID" value="GLC56073.1"/>
    <property type="molecule type" value="Genomic_DNA"/>
</dbReference>
<proteinExistence type="predicted"/>
<dbReference type="GO" id="GO:0009507">
    <property type="term" value="C:chloroplast"/>
    <property type="evidence" value="ECO:0007669"/>
    <property type="project" value="GOC"/>
</dbReference>
<dbReference type="GO" id="GO:0003723">
    <property type="term" value="F:RNA binding"/>
    <property type="evidence" value="ECO:0007669"/>
    <property type="project" value="TreeGrafter"/>
</dbReference>
<dbReference type="Proteomes" id="UP001165080">
    <property type="component" value="Unassembled WGS sequence"/>
</dbReference>
<feature type="compositionally biased region" description="Low complexity" evidence="1">
    <location>
        <begin position="42"/>
        <end position="62"/>
    </location>
</feature>
<dbReference type="PANTHER" id="PTHR21228">
    <property type="entry name" value="FAST LEU-RICH DOMAIN-CONTAINING"/>
    <property type="match status" value="1"/>
</dbReference>
<feature type="compositionally biased region" description="Acidic residues" evidence="1">
    <location>
        <begin position="234"/>
        <end position="243"/>
    </location>
</feature>
<feature type="region of interest" description="Disordered" evidence="1">
    <location>
        <begin position="523"/>
        <end position="562"/>
    </location>
</feature>
<feature type="compositionally biased region" description="Gly residues" evidence="1">
    <location>
        <begin position="861"/>
        <end position="871"/>
    </location>
</feature>
<protein>
    <recommendedName>
        <fullName evidence="2">RAP domain-containing protein</fullName>
    </recommendedName>
</protein>
<evidence type="ECO:0000259" key="2">
    <source>
        <dbReference type="PROSITE" id="PS51286"/>
    </source>
</evidence>
<feature type="region of interest" description="Disordered" evidence="1">
    <location>
        <begin position="1"/>
        <end position="24"/>
    </location>
</feature>
<feature type="compositionally biased region" description="Low complexity" evidence="1">
    <location>
        <begin position="653"/>
        <end position="670"/>
    </location>
</feature>
<gene>
    <name evidence="3" type="primary">PLEST003007</name>
    <name evidence="3" type="ORF">PLESTB_001061500</name>
</gene>